<name>A0ABC9X081_GRUJA</name>
<sequence length="92" mass="10327">MRFNKAKCKVLHMGQVNPGYQSRLGRERIESSPEEKDLKVLMDGKLDVVADLHSLSMACIAILETKFCYSENMNAEMLDLSIADSGSDNLFQ</sequence>
<protein>
    <submittedName>
        <fullName evidence="1">Olfactory receptor 14A16-like</fullName>
    </submittedName>
</protein>
<dbReference type="Proteomes" id="UP001623348">
    <property type="component" value="Unassembled WGS sequence"/>
</dbReference>
<dbReference type="AlphaFoldDB" id="A0ABC9X081"/>
<evidence type="ECO:0000313" key="2">
    <source>
        <dbReference type="Proteomes" id="UP001623348"/>
    </source>
</evidence>
<comment type="caution">
    <text evidence="1">The sequence shown here is derived from an EMBL/GenBank/DDBJ whole genome shotgun (WGS) entry which is preliminary data.</text>
</comment>
<accession>A0ABC9X081</accession>
<keyword evidence="2" id="KW-1185">Reference proteome</keyword>
<evidence type="ECO:0000313" key="1">
    <source>
        <dbReference type="EMBL" id="GAB0190680.1"/>
    </source>
</evidence>
<organism evidence="1 2">
    <name type="scientific">Grus japonensis</name>
    <name type="common">Japanese crane</name>
    <name type="synonym">Red-crowned crane</name>
    <dbReference type="NCBI Taxonomy" id="30415"/>
    <lineage>
        <taxon>Eukaryota</taxon>
        <taxon>Metazoa</taxon>
        <taxon>Chordata</taxon>
        <taxon>Craniata</taxon>
        <taxon>Vertebrata</taxon>
        <taxon>Euteleostomi</taxon>
        <taxon>Archelosauria</taxon>
        <taxon>Archosauria</taxon>
        <taxon>Dinosauria</taxon>
        <taxon>Saurischia</taxon>
        <taxon>Theropoda</taxon>
        <taxon>Coelurosauria</taxon>
        <taxon>Aves</taxon>
        <taxon>Neognathae</taxon>
        <taxon>Neoaves</taxon>
        <taxon>Gruiformes</taxon>
        <taxon>Gruidae</taxon>
        <taxon>Grus</taxon>
    </lineage>
</organism>
<dbReference type="EMBL" id="BAAFJT010000005">
    <property type="protein sequence ID" value="GAB0190680.1"/>
    <property type="molecule type" value="Genomic_DNA"/>
</dbReference>
<proteinExistence type="predicted"/>
<gene>
    <name evidence="1" type="ORF">GRJ2_001533300</name>
</gene>
<reference evidence="1 2" key="1">
    <citation type="submission" date="2024-06" db="EMBL/GenBank/DDBJ databases">
        <title>The draft genome of Grus japonensis, version 3.</title>
        <authorList>
            <person name="Nabeshima K."/>
            <person name="Suzuki S."/>
            <person name="Onuma M."/>
        </authorList>
    </citation>
    <scope>NUCLEOTIDE SEQUENCE [LARGE SCALE GENOMIC DNA]</scope>
    <source>
        <strain evidence="1 2">451A</strain>
    </source>
</reference>